<proteinExistence type="predicted"/>
<protein>
    <recommendedName>
        <fullName evidence="4">Lipoprotein</fullName>
    </recommendedName>
</protein>
<organism evidence="2 3">
    <name type="scientific">Nannocystis radixulma</name>
    <dbReference type="NCBI Taxonomy" id="2995305"/>
    <lineage>
        <taxon>Bacteria</taxon>
        <taxon>Pseudomonadati</taxon>
        <taxon>Myxococcota</taxon>
        <taxon>Polyangia</taxon>
        <taxon>Nannocystales</taxon>
        <taxon>Nannocystaceae</taxon>
        <taxon>Nannocystis</taxon>
    </lineage>
</organism>
<name>A0ABT5B2N0_9BACT</name>
<evidence type="ECO:0000313" key="3">
    <source>
        <dbReference type="Proteomes" id="UP001217838"/>
    </source>
</evidence>
<dbReference type="Proteomes" id="UP001217838">
    <property type="component" value="Unassembled WGS sequence"/>
</dbReference>
<comment type="caution">
    <text evidence="2">The sequence shown here is derived from an EMBL/GenBank/DDBJ whole genome shotgun (WGS) entry which is preliminary data.</text>
</comment>
<evidence type="ECO:0000313" key="2">
    <source>
        <dbReference type="EMBL" id="MDC0668359.1"/>
    </source>
</evidence>
<feature type="region of interest" description="Disordered" evidence="1">
    <location>
        <begin position="21"/>
        <end position="44"/>
    </location>
</feature>
<keyword evidence="3" id="KW-1185">Reference proteome</keyword>
<evidence type="ECO:0008006" key="4">
    <source>
        <dbReference type="Google" id="ProtNLM"/>
    </source>
</evidence>
<evidence type="ECO:0000256" key="1">
    <source>
        <dbReference type="SAM" id="MobiDB-lite"/>
    </source>
</evidence>
<accession>A0ABT5B2N0</accession>
<dbReference type="EMBL" id="JAQNDN010000004">
    <property type="protein sequence ID" value="MDC0668359.1"/>
    <property type="molecule type" value="Genomic_DNA"/>
</dbReference>
<sequence length="117" mass="12066">MLTVLLAGCTATPNEEAVAAPAAVPAPAPPVASPAVASPATGRDERDSLAIDCARAIASRQEDDRTIVYITLAEPGSVRPGQWVHCAHKDRPPSPPCEVLDIVDGGMLEARCNQAAS</sequence>
<reference evidence="2 3" key="1">
    <citation type="submission" date="2022-11" db="EMBL/GenBank/DDBJ databases">
        <title>Minimal conservation of predation-associated metabolite biosynthetic gene clusters underscores biosynthetic potential of Myxococcota including descriptions for ten novel species: Archangium lansinium sp. nov., Myxococcus landrumus sp. nov., Nannocystis bai.</title>
        <authorList>
            <person name="Ahearne A."/>
            <person name="Stevens C."/>
            <person name="Dowd S."/>
        </authorList>
    </citation>
    <scope>NUCLEOTIDE SEQUENCE [LARGE SCALE GENOMIC DNA]</scope>
    <source>
        <strain evidence="2 3">NCELM</strain>
    </source>
</reference>
<dbReference type="RefSeq" id="WP_271997417.1">
    <property type="nucleotide sequence ID" value="NZ_JAQNDN010000004.1"/>
</dbReference>
<gene>
    <name evidence="2" type="ORF">POL58_11440</name>
</gene>